<name>A0A562PVG9_9BURK</name>
<reference evidence="1 4" key="3">
    <citation type="submission" date="2019-12" db="EMBL/GenBank/DDBJ databases">
        <title>Draft Genome Sequences of Six Type Strains of the Genus Massilia.</title>
        <authorList>
            <person name="Miess H."/>
            <person name="Frediansyah A."/>
            <person name="Goeker M."/>
            <person name="Gross H."/>
        </authorList>
    </citation>
    <scope>NUCLEOTIDE SEQUENCE [LARGE SCALE GENOMIC DNA]</scope>
    <source>
        <strain evidence="1 4">DSM 26639</strain>
    </source>
</reference>
<protein>
    <submittedName>
        <fullName evidence="2">Uncharacterized protein</fullName>
    </submittedName>
</protein>
<dbReference type="OrthoDB" id="1150977at2"/>
<proteinExistence type="predicted"/>
<dbReference type="EMBL" id="VLKW01000003">
    <property type="protein sequence ID" value="TWI48441.1"/>
    <property type="molecule type" value="Genomic_DNA"/>
</dbReference>
<accession>A0A562PVG9</accession>
<dbReference type="EMBL" id="CP046904">
    <property type="protein sequence ID" value="QGZ39546.1"/>
    <property type="molecule type" value="Genomic_DNA"/>
</dbReference>
<evidence type="ECO:0000313" key="4">
    <source>
        <dbReference type="Proteomes" id="UP000437862"/>
    </source>
</evidence>
<dbReference type="RefSeq" id="WP_145874237.1">
    <property type="nucleotide sequence ID" value="NZ_CP046904.1"/>
</dbReference>
<evidence type="ECO:0000313" key="3">
    <source>
        <dbReference type="Proteomes" id="UP000315112"/>
    </source>
</evidence>
<dbReference type="Proteomes" id="UP000315112">
    <property type="component" value="Unassembled WGS sequence"/>
</dbReference>
<dbReference type="AlphaFoldDB" id="A0A562PVG9"/>
<keyword evidence="4" id="KW-1185">Reference proteome</keyword>
<organism evidence="2 3">
    <name type="scientific">Pseudoduganella flava</name>
    <dbReference type="NCBI Taxonomy" id="871742"/>
    <lineage>
        <taxon>Bacteria</taxon>
        <taxon>Pseudomonadati</taxon>
        <taxon>Pseudomonadota</taxon>
        <taxon>Betaproteobacteria</taxon>
        <taxon>Burkholderiales</taxon>
        <taxon>Oxalobacteraceae</taxon>
        <taxon>Telluria group</taxon>
        <taxon>Pseudoduganella</taxon>
    </lineage>
</organism>
<gene>
    <name evidence="1" type="ORF">GO485_11140</name>
    <name evidence="2" type="ORF">IP92_01830</name>
</gene>
<evidence type="ECO:0000313" key="2">
    <source>
        <dbReference type="EMBL" id="TWI48441.1"/>
    </source>
</evidence>
<dbReference type="Proteomes" id="UP000437862">
    <property type="component" value="Chromosome"/>
</dbReference>
<evidence type="ECO:0000313" key="1">
    <source>
        <dbReference type="EMBL" id="QGZ39546.1"/>
    </source>
</evidence>
<reference evidence="2" key="2">
    <citation type="submission" date="2019-07" db="EMBL/GenBank/DDBJ databases">
        <authorList>
            <person name="Whitman W."/>
            <person name="Huntemann M."/>
            <person name="Clum A."/>
            <person name="Pillay M."/>
            <person name="Palaniappan K."/>
            <person name="Varghese N."/>
            <person name="Mikhailova N."/>
            <person name="Stamatis D."/>
            <person name="Reddy T."/>
            <person name="Daum C."/>
            <person name="Shapiro N."/>
            <person name="Ivanova N."/>
            <person name="Kyrpides N."/>
            <person name="Woyke T."/>
        </authorList>
    </citation>
    <scope>NUCLEOTIDE SEQUENCE</scope>
    <source>
        <strain evidence="2">CGMCC 1.10685</strain>
    </source>
</reference>
<reference evidence="2 3" key="1">
    <citation type="journal article" date="2015" name="Stand. Genomic Sci.">
        <title>Genomic Encyclopedia of Bacterial and Archaeal Type Strains, Phase III: the genomes of soil and plant-associated and newly described type strains.</title>
        <authorList>
            <person name="Whitman W.B."/>
            <person name="Woyke T."/>
            <person name="Klenk H.P."/>
            <person name="Zhou Y."/>
            <person name="Lilburn T.G."/>
            <person name="Beck B.J."/>
            <person name="De Vos P."/>
            <person name="Vandamme P."/>
            <person name="Eisen J.A."/>
            <person name="Garrity G."/>
            <person name="Hugenholtz P."/>
            <person name="Kyrpides N.C."/>
        </authorList>
    </citation>
    <scope>NUCLEOTIDE SEQUENCE [LARGE SCALE GENOMIC DNA]</scope>
    <source>
        <strain evidence="2 3">CGMCC 1.10685</strain>
    </source>
</reference>
<sequence length="92" mass="10478">MADYFCFSLWHDDSERTGEFGDIDPRTLAITAALAADLMAWSDWYDRGLDMNDPAASCWAEGEKDTFVQQGQRMLERLRDELGSSFVVTGRF</sequence>